<feature type="chain" id="PRO_5015697264" evidence="2">
    <location>
        <begin position="26"/>
        <end position="258"/>
    </location>
</feature>
<accession>A0A2S4UL50</accession>
<evidence type="ECO:0000313" key="3">
    <source>
        <dbReference type="EMBL" id="POV97956.1"/>
    </source>
</evidence>
<gene>
    <name evidence="3" type="ORF">PSTT_14751</name>
</gene>
<feature type="region of interest" description="Disordered" evidence="1">
    <location>
        <begin position="42"/>
        <end position="62"/>
    </location>
</feature>
<proteinExistence type="predicted"/>
<dbReference type="EMBL" id="PKSL01000242">
    <property type="protein sequence ID" value="POV97956.1"/>
    <property type="molecule type" value="Genomic_DNA"/>
</dbReference>
<feature type="signal peptide" evidence="2">
    <location>
        <begin position="1"/>
        <end position="25"/>
    </location>
</feature>
<evidence type="ECO:0000256" key="1">
    <source>
        <dbReference type="SAM" id="MobiDB-lite"/>
    </source>
</evidence>
<keyword evidence="4" id="KW-1185">Reference proteome</keyword>
<protein>
    <submittedName>
        <fullName evidence="3">Uncharacterized protein</fullName>
    </submittedName>
</protein>
<dbReference type="AlphaFoldDB" id="A0A2S4UL50"/>
<reference evidence="3" key="1">
    <citation type="submission" date="2017-12" db="EMBL/GenBank/DDBJ databases">
        <title>Gene loss provides genomic basis for host adaptation in cereal stripe rust fungi.</title>
        <authorList>
            <person name="Xia C."/>
        </authorList>
    </citation>
    <scope>NUCLEOTIDE SEQUENCE [LARGE SCALE GENOMIC DNA]</scope>
    <source>
        <strain evidence="3">93-210</strain>
    </source>
</reference>
<dbReference type="VEuPathDB" id="FungiDB:PSTT_14751"/>
<name>A0A2S4UL50_9BASI</name>
<dbReference type="Proteomes" id="UP000239156">
    <property type="component" value="Unassembled WGS sequence"/>
</dbReference>
<evidence type="ECO:0000256" key="2">
    <source>
        <dbReference type="SAM" id="SignalP"/>
    </source>
</evidence>
<sequence length="258" mass="28550">MGGHLCLAVLLAALGLLLHLQLFQASYFRPPGESWPMAKKLLGPKQQKSSRSGFGSSSGGLWAKSTQGVRVRVERIYEKSNADHWLTGSQPSLTLNVYNVCVRDRETDLLAKTHIGLTKSGTTDELAPPTKAWQYETESLKELIRLFDVHPNTDHPDGKLLSKMGQVLGELAGMGGADRSDEGMVAISEYARALSYISGAHKLPNQLSNLQKASRKILVQRLGIFPPKQFEDERVRELFLRLQSLWNPSRTGTITQGK</sequence>
<evidence type="ECO:0000313" key="4">
    <source>
        <dbReference type="Proteomes" id="UP000239156"/>
    </source>
</evidence>
<organism evidence="3 4">
    <name type="scientific">Puccinia striiformis</name>
    <dbReference type="NCBI Taxonomy" id="27350"/>
    <lineage>
        <taxon>Eukaryota</taxon>
        <taxon>Fungi</taxon>
        <taxon>Dikarya</taxon>
        <taxon>Basidiomycota</taxon>
        <taxon>Pucciniomycotina</taxon>
        <taxon>Pucciniomycetes</taxon>
        <taxon>Pucciniales</taxon>
        <taxon>Pucciniaceae</taxon>
        <taxon>Puccinia</taxon>
    </lineage>
</organism>
<comment type="caution">
    <text evidence="3">The sequence shown here is derived from an EMBL/GenBank/DDBJ whole genome shotgun (WGS) entry which is preliminary data.</text>
</comment>
<keyword evidence="2" id="KW-0732">Signal</keyword>
<dbReference type="VEuPathDB" id="FungiDB:PSHT_08432"/>